<dbReference type="AlphaFoldDB" id="A0A3B1D1Z7"/>
<protein>
    <recommendedName>
        <fullName evidence="1">Fibronectin type-III domain-containing protein</fullName>
    </recommendedName>
</protein>
<evidence type="ECO:0000259" key="1">
    <source>
        <dbReference type="PROSITE" id="PS50853"/>
    </source>
</evidence>
<dbReference type="Pfam" id="PF18962">
    <property type="entry name" value="Por_Secre_tail"/>
    <property type="match status" value="1"/>
</dbReference>
<dbReference type="InterPro" id="IPR013783">
    <property type="entry name" value="Ig-like_fold"/>
</dbReference>
<dbReference type="InterPro" id="IPR003961">
    <property type="entry name" value="FN3_dom"/>
</dbReference>
<proteinExistence type="predicted"/>
<dbReference type="Gene3D" id="2.60.40.4070">
    <property type="match status" value="1"/>
</dbReference>
<gene>
    <name evidence="2" type="ORF">MNBD_IGNAVI01-2501</name>
</gene>
<dbReference type="InterPro" id="IPR026444">
    <property type="entry name" value="Secre_tail"/>
</dbReference>
<dbReference type="InterPro" id="IPR036116">
    <property type="entry name" value="FN3_sf"/>
</dbReference>
<dbReference type="EMBL" id="UOGD01000305">
    <property type="protein sequence ID" value="VAX25655.1"/>
    <property type="molecule type" value="Genomic_DNA"/>
</dbReference>
<evidence type="ECO:0000313" key="2">
    <source>
        <dbReference type="EMBL" id="VAX25655.1"/>
    </source>
</evidence>
<name>A0A3B1D1Z7_9ZZZZ</name>
<sequence length="742" mass="83300">MLKSVFNTIVKLNMLLLSALVLVLSSQVLSQNIINSETESWETTKKGGVIFRVTGSQPIEEYLNYASLFSQRNKNFSFTIGLGSDILDTEGYADGIRMLQDQGNELLDPTPNYKTNYFITKFDPQNYDDVAGVDHIVGNKICLEFDFDAIDFSKKIKEGYVDILNDRVYGEQEFDEVQFGNVYMYFPSLDTLILVTDAVGNDIYLIKDIWDDPINLGTHYNENYYLFSVKDVSIKDEALQLLGDESIKLAKYYGLNRPYSWIQPGGNFPNMTPEKVKLVLGDELGYLSGEVYTNNALLTYNEYDPIGDRRFAMLWGNFREDVWTVEESKAVIADFVAKNRVAISHGYFGKYAENPSDYLEKTAALLDWCIEKNIPLATHSQWAKILYNTSQDPYINIFPSLNTDLDENGYPDGYTTTNPNFIGEIDTTDGTPTDGDYSMFVSSQSGISYINGLGGLEKGENSFEIFTKGAPGNFITVTFRLGSENVIFKFPAEDSIWTKYTLNQSINGNNSLFIPDSISIIDIAIRCSDYTSGKVKISGMSLMSAQIDETSPSTPQGVEAIGLEDKAEIMWVPNSDHDIKSYLIYKSVDPQFDPDTLTSTIYATLDTFYVDTEVVAGQTYYYKISAVDFAGNKSDYSPTVSAFITTDVVTEEIVPNKYELYQNFPNPFNPTTKISFALPTKSNVHLTVYNSIGQMVTELVSSEMSAGYHTVQFNAVNYSSGLYFFRISAGNFVATRKMMLIK</sequence>
<accession>A0A3B1D1Z7</accession>
<dbReference type="PROSITE" id="PS50853">
    <property type="entry name" value="FN3"/>
    <property type="match status" value="1"/>
</dbReference>
<dbReference type="NCBIfam" id="TIGR04183">
    <property type="entry name" value="Por_Secre_tail"/>
    <property type="match status" value="1"/>
</dbReference>
<dbReference type="SUPFAM" id="SSF49265">
    <property type="entry name" value="Fibronectin type III"/>
    <property type="match status" value="1"/>
</dbReference>
<feature type="domain" description="Fibronectin type-III" evidence="1">
    <location>
        <begin position="551"/>
        <end position="648"/>
    </location>
</feature>
<reference evidence="2" key="1">
    <citation type="submission" date="2018-06" db="EMBL/GenBank/DDBJ databases">
        <authorList>
            <person name="Zhirakovskaya E."/>
        </authorList>
    </citation>
    <scope>NUCLEOTIDE SEQUENCE</scope>
</reference>
<organism evidence="2">
    <name type="scientific">hydrothermal vent metagenome</name>
    <dbReference type="NCBI Taxonomy" id="652676"/>
    <lineage>
        <taxon>unclassified sequences</taxon>
        <taxon>metagenomes</taxon>
        <taxon>ecological metagenomes</taxon>
    </lineage>
</organism>
<dbReference type="Gene3D" id="2.60.40.10">
    <property type="entry name" value="Immunoglobulins"/>
    <property type="match status" value="1"/>
</dbReference>